<keyword evidence="1" id="KW-1133">Transmembrane helix</keyword>
<organism evidence="3 4">
    <name type="scientific">Roseateles rivi</name>
    <dbReference type="NCBI Taxonomy" id="3299028"/>
    <lineage>
        <taxon>Bacteria</taxon>
        <taxon>Pseudomonadati</taxon>
        <taxon>Pseudomonadota</taxon>
        <taxon>Betaproteobacteria</taxon>
        <taxon>Burkholderiales</taxon>
        <taxon>Sphaerotilaceae</taxon>
        <taxon>Roseateles</taxon>
    </lineage>
</organism>
<dbReference type="EMBL" id="JBIGHZ010000002">
    <property type="protein sequence ID" value="MFG6447662.1"/>
    <property type="molecule type" value="Genomic_DNA"/>
</dbReference>
<dbReference type="InterPro" id="IPR036938">
    <property type="entry name" value="PAP2/HPO_sf"/>
</dbReference>
<evidence type="ECO:0000313" key="4">
    <source>
        <dbReference type="Proteomes" id="UP001606099"/>
    </source>
</evidence>
<feature type="transmembrane region" description="Helical" evidence="1">
    <location>
        <begin position="64"/>
        <end position="81"/>
    </location>
</feature>
<name>A0ABW7FTL5_9BURK</name>
<dbReference type="InterPro" id="IPR000326">
    <property type="entry name" value="PAP2/HPO"/>
</dbReference>
<feature type="transmembrane region" description="Helical" evidence="1">
    <location>
        <begin position="203"/>
        <end position="222"/>
    </location>
</feature>
<dbReference type="RefSeq" id="WP_394459204.1">
    <property type="nucleotide sequence ID" value="NZ_JBIGHZ010000002.1"/>
</dbReference>
<evidence type="ECO:0000313" key="3">
    <source>
        <dbReference type="EMBL" id="MFG6447662.1"/>
    </source>
</evidence>
<dbReference type="Pfam" id="PF01569">
    <property type="entry name" value="PAP2"/>
    <property type="match status" value="1"/>
</dbReference>
<protein>
    <submittedName>
        <fullName evidence="3">Phosphatase PAP2 family protein</fullName>
    </submittedName>
</protein>
<comment type="caution">
    <text evidence="3">The sequence shown here is derived from an EMBL/GenBank/DDBJ whole genome shotgun (WGS) entry which is preliminary data.</text>
</comment>
<dbReference type="CDD" id="cd03396">
    <property type="entry name" value="PAP2_like_6"/>
    <property type="match status" value="1"/>
</dbReference>
<keyword evidence="1" id="KW-0472">Membrane</keyword>
<keyword evidence="1" id="KW-0812">Transmembrane</keyword>
<dbReference type="Gene3D" id="1.20.144.10">
    <property type="entry name" value="Phosphatidic acid phosphatase type 2/haloperoxidase"/>
    <property type="match status" value="1"/>
</dbReference>
<accession>A0ABW7FTL5</accession>
<reference evidence="3 4" key="1">
    <citation type="submission" date="2024-08" db="EMBL/GenBank/DDBJ databases">
        <authorList>
            <person name="Lu H."/>
        </authorList>
    </citation>
    <scope>NUCLEOTIDE SEQUENCE [LARGE SCALE GENOMIC DNA]</scope>
    <source>
        <strain evidence="3 4">BYS180W</strain>
    </source>
</reference>
<feature type="domain" description="Phosphatidic acid phosphatase type 2/haloperoxidase" evidence="2">
    <location>
        <begin position="95"/>
        <end position="218"/>
    </location>
</feature>
<evidence type="ECO:0000256" key="1">
    <source>
        <dbReference type="SAM" id="Phobius"/>
    </source>
</evidence>
<feature type="transmembrane region" description="Helical" evidence="1">
    <location>
        <begin position="173"/>
        <end position="191"/>
    </location>
</feature>
<keyword evidence="4" id="KW-1185">Reference proteome</keyword>
<proteinExistence type="predicted"/>
<gene>
    <name evidence="3" type="ORF">ACG0Z6_05325</name>
</gene>
<sequence>MSWNFPEYSSSATVGWWRVALVGLLLLLGWELSAWDQPIAAWFGNAEGFAWRDRWLTAGLAHRGGRMLAGVVLVVLAINAWRPLWAGVSARRARWAFAATVLCLLLIPLLKRGSATSCPWDLQQFGGMAVYVPHWSWVRGDGGPGHCFPSGHASAAFAFLSTYFMFRPRRPMLARWSLALVLVLGLTYGLAQLARGAHFPSHTLWTAWICWVVCGALMGKFGQDRDARQLY</sequence>
<dbReference type="Proteomes" id="UP001606099">
    <property type="component" value="Unassembled WGS sequence"/>
</dbReference>
<dbReference type="SUPFAM" id="SSF48317">
    <property type="entry name" value="Acid phosphatase/Vanadium-dependent haloperoxidase"/>
    <property type="match status" value="1"/>
</dbReference>
<evidence type="ECO:0000259" key="2">
    <source>
        <dbReference type="Pfam" id="PF01569"/>
    </source>
</evidence>